<dbReference type="Pfam" id="PF12771">
    <property type="entry name" value="SusD-like_2"/>
    <property type="match status" value="2"/>
</dbReference>
<proteinExistence type="predicted"/>
<dbReference type="OrthoDB" id="9766256at2"/>
<dbReference type="PROSITE" id="PS51257">
    <property type="entry name" value="PROKAR_LIPOPROTEIN"/>
    <property type="match status" value="1"/>
</dbReference>
<reference evidence="1 2" key="1">
    <citation type="submission" date="2019-07" db="EMBL/GenBank/DDBJ databases">
        <authorList>
            <person name="Huq M.A."/>
        </authorList>
    </citation>
    <scope>NUCLEOTIDE SEQUENCE [LARGE SCALE GENOMIC DNA]</scope>
    <source>
        <strain evidence="1 2">MAH-19</strain>
    </source>
</reference>
<dbReference type="InterPro" id="IPR041662">
    <property type="entry name" value="SusD-like_2"/>
</dbReference>
<comment type="caution">
    <text evidence="1">The sequence shown here is derived from an EMBL/GenBank/DDBJ whole genome shotgun (WGS) entry which is preliminary data.</text>
</comment>
<accession>A0A556MFX0</accession>
<name>A0A556MFX0_9SPHI</name>
<keyword evidence="1" id="KW-0449">Lipoprotein</keyword>
<gene>
    <name evidence="1" type="ORF">FO440_20190</name>
</gene>
<dbReference type="Gene3D" id="1.25.40.390">
    <property type="match status" value="1"/>
</dbReference>
<sequence>MHVYKYYKNFSMKNKTLYILAISAAVMIALGSCKKDLAKTNIDPDHIDGAQVDPNFLLTTVQLSYTGSSTPGGSSWSTKWGGVGCFVQHVASTGGFYYGDKYQNNTGGMGAFFQDSYTVTVQPAVELYQLTLSKPQYKNLHQMARIMKAMIFEQLTDLYGDIPYSQAGLGYYSHIYTPVYDKQQDIYNDLLKEVSQATDSLDDAADHPTGDVIYSQSGNQIAEWKMFGNSLLLRMAMRLTKVDPATAQKYVKQVIGKTMASNDDNGIIQHIQSSNALTANQDAAQIFSQDSTDIRLSSTLVSNMKKNADPRLPVVAWIAYGVTGDDPDNLVFPSFTDSTATAQIGLPPGYIIGGLSPATNLLIVAKDSLPDQVLGGYSRISNNLLSLSAPSLILTYAETELLLADASLRWGIGGDAQTHFKNGVEAAINQYSAYGDFPTISDDAADNYYQSFVNNYGSVNLSQVNMQYWLASLMDEYESWSNWRRSGDMPHLKPTNYPGNVTGGTIPRRLNYPVSQKNTNLANYNKAVANLTGGDRITSRVWWDVAK</sequence>
<dbReference type="EMBL" id="VLPK01000004">
    <property type="protein sequence ID" value="TSJ38826.1"/>
    <property type="molecule type" value="Genomic_DNA"/>
</dbReference>
<evidence type="ECO:0000313" key="1">
    <source>
        <dbReference type="EMBL" id="TSJ38826.1"/>
    </source>
</evidence>
<evidence type="ECO:0000313" key="2">
    <source>
        <dbReference type="Proteomes" id="UP000318733"/>
    </source>
</evidence>
<keyword evidence="2" id="KW-1185">Reference proteome</keyword>
<organism evidence="1 2">
    <name type="scientific">Mucilaginibacter corticis</name>
    <dbReference type="NCBI Taxonomy" id="2597670"/>
    <lineage>
        <taxon>Bacteria</taxon>
        <taxon>Pseudomonadati</taxon>
        <taxon>Bacteroidota</taxon>
        <taxon>Sphingobacteriia</taxon>
        <taxon>Sphingobacteriales</taxon>
        <taxon>Sphingobacteriaceae</taxon>
        <taxon>Mucilaginibacter</taxon>
    </lineage>
</organism>
<dbReference type="Proteomes" id="UP000318733">
    <property type="component" value="Unassembled WGS sequence"/>
</dbReference>
<dbReference type="InterPro" id="IPR011990">
    <property type="entry name" value="TPR-like_helical_dom_sf"/>
</dbReference>
<protein>
    <submittedName>
        <fullName evidence="1">SusD/RagB family nutrient-binding outer membrane lipoprotein</fullName>
    </submittedName>
</protein>
<dbReference type="SUPFAM" id="SSF48452">
    <property type="entry name" value="TPR-like"/>
    <property type="match status" value="1"/>
</dbReference>
<dbReference type="AlphaFoldDB" id="A0A556MFX0"/>